<dbReference type="InterPro" id="IPR007221">
    <property type="entry name" value="MreC"/>
</dbReference>
<evidence type="ECO:0000313" key="10">
    <source>
        <dbReference type="EMBL" id="CAB4735292.1"/>
    </source>
</evidence>
<dbReference type="InterPro" id="IPR042177">
    <property type="entry name" value="Cell/Rod_1"/>
</dbReference>
<feature type="region of interest" description="Disordered" evidence="6">
    <location>
        <begin position="278"/>
        <end position="307"/>
    </location>
</feature>
<evidence type="ECO:0000256" key="6">
    <source>
        <dbReference type="SAM" id="MobiDB-lite"/>
    </source>
</evidence>
<organism evidence="8">
    <name type="scientific">freshwater metagenome</name>
    <dbReference type="NCBI Taxonomy" id="449393"/>
    <lineage>
        <taxon>unclassified sequences</taxon>
        <taxon>metagenomes</taxon>
        <taxon>ecological metagenomes</taxon>
    </lineage>
</organism>
<evidence type="ECO:0000313" key="15">
    <source>
        <dbReference type="EMBL" id="CAB5007237.1"/>
    </source>
</evidence>
<dbReference type="GO" id="GO:0005886">
    <property type="term" value="C:plasma membrane"/>
    <property type="evidence" value="ECO:0007669"/>
    <property type="project" value="TreeGrafter"/>
</dbReference>
<keyword evidence="3" id="KW-0133">Cell shape</keyword>
<dbReference type="EMBL" id="CAFBPL010000004">
    <property type="protein sequence ID" value="CAB5007237.1"/>
    <property type="molecule type" value="Genomic_DNA"/>
</dbReference>
<evidence type="ECO:0000313" key="8">
    <source>
        <dbReference type="EMBL" id="CAB4586016.1"/>
    </source>
</evidence>
<dbReference type="InterPro" id="IPR042175">
    <property type="entry name" value="Cell/Rod_MreC_2"/>
</dbReference>
<dbReference type="EMBL" id="CAEZUF010000011">
    <property type="protein sequence ID" value="CAB4586016.1"/>
    <property type="molecule type" value="Genomic_DNA"/>
</dbReference>
<evidence type="ECO:0000313" key="14">
    <source>
        <dbReference type="EMBL" id="CAB4976062.1"/>
    </source>
</evidence>
<name>A0A6J6FB73_9ZZZZ</name>
<sequence length="307" mass="32348">MAPRGNSRSRLLLVILLVTALFLITLDLRGVSLLTSTRTATQTIFSPIQGFTSRLFSPIGNFFSDVSHLGRSGNEIETLKRENQRLNEKLVLQKDLKGKLMQLNSILKLAGEAQYKIVTAQVIARGNTTSFSQTITIDAGSSSGITRDMTVMSGAGLVGAVKSVTSNSAVVLLMSDPSFRIGVRVAGSQVMGILSGTGSRSFELELLDATETVKIGDVLLARGSDSGRPFVPGIPVGLVTYVDNSSGQLTKHARVNSYTKLTAIGIVSVVLAQTGGDPKDGLVPPKPRATPIPTVTITVTPTPSPSA</sequence>
<dbReference type="GO" id="GO:0008360">
    <property type="term" value="P:regulation of cell shape"/>
    <property type="evidence" value="ECO:0007669"/>
    <property type="project" value="UniProtKB-KW"/>
</dbReference>
<comment type="similarity">
    <text evidence="1">Belongs to the MreC family.</text>
</comment>
<evidence type="ECO:0000313" key="11">
    <source>
        <dbReference type="EMBL" id="CAB4787723.1"/>
    </source>
</evidence>
<dbReference type="EMBL" id="CAFBQT010000008">
    <property type="protein sequence ID" value="CAB5058976.1"/>
    <property type="molecule type" value="Genomic_DNA"/>
</dbReference>
<dbReference type="EMBL" id="CAEZWY010000006">
    <property type="protein sequence ID" value="CAB4662976.1"/>
    <property type="molecule type" value="Genomic_DNA"/>
</dbReference>
<evidence type="ECO:0000313" key="12">
    <source>
        <dbReference type="EMBL" id="CAB4804514.1"/>
    </source>
</evidence>
<feature type="compositionally biased region" description="Low complexity" evidence="6">
    <location>
        <begin position="291"/>
        <end position="301"/>
    </location>
</feature>
<reference evidence="8" key="1">
    <citation type="submission" date="2020-05" db="EMBL/GenBank/DDBJ databases">
        <authorList>
            <person name="Chiriac C."/>
            <person name="Salcher M."/>
            <person name="Ghai R."/>
            <person name="Kavagutti S V."/>
        </authorList>
    </citation>
    <scope>NUCLEOTIDE SEQUENCE</scope>
</reference>
<dbReference type="Pfam" id="PF04085">
    <property type="entry name" value="MreC"/>
    <property type="match status" value="1"/>
</dbReference>
<protein>
    <recommendedName>
        <fullName evidence="2">Cell shape-determining protein MreC</fullName>
    </recommendedName>
    <alternativeName>
        <fullName evidence="4">Cell shape protein MreC</fullName>
    </alternativeName>
</protein>
<evidence type="ECO:0000259" key="7">
    <source>
        <dbReference type="Pfam" id="PF04085"/>
    </source>
</evidence>
<feature type="domain" description="Rod shape-determining protein MreC beta-barrel core" evidence="7">
    <location>
        <begin position="127"/>
        <end position="270"/>
    </location>
</feature>
<evidence type="ECO:0000256" key="5">
    <source>
        <dbReference type="SAM" id="Coils"/>
    </source>
</evidence>
<dbReference type="EMBL" id="CAFAAE010000027">
    <property type="protein sequence ID" value="CAB4787723.1"/>
    <property type="molecule type" value="Genomic_DNA"/>
</dbReference>
<dbReference type="InterPro" id="IPR055342">
    <property type="entry name" value="MreC_beta-barrel_core"/>
</dbReference>
<gene>
    <name evidence="8" type="ORF">UFOPK1791_00237</name>
    <name evidence="9" type="ORF">UFOPK2312_00123</name>
    <name evidence="10" type="ORF">UFOPK2802_00162</name>
    <name evidence="11" type="ORF">UFOPK2982_00325</name>
    <name evidence="12" type="ORF">UFOPK3083_00545</name>
    <name evidence="13" type="ORF">UFOPK3783_00358</name>
    <name evidence="14" type="ORF">UFOPK3948_00469</name>
    <name evidence="15" type="ORF">UFOPK4113_00095</name>
    <name evidence="16" type="ORF">UFOPK4355_00144</name>
</gene>
<dbReference type="NCBIfam" id="TIGR00219">
    <property type="entry name" value="mreC"/>
    <property type="match status" value="1"/>
</dbReference>
<dbReference type="AlphaFoldDB" id="A0A6J6FB73"/>
<evidence type="ECO:0000256" key="3">
    <source>
        <dbReference type="ARBA" id="ARBA00022960"/>
    </source>
</evidence>
<dbReference type="EMBL" id="CAEZYX010000008">
    <property type="protein sequence ID" value="CAB4735292.1"/>
    <property type="molecule type" value="Genomic_DNA"/>
</dbReference>
<feature type="coiled-coil region" evidence="5">
    <location>
        <begin position="69"/>
        <end position="96"/>
    </location>
</feature>
<evidence type="ECO:0000313" key="13">
    <source>
        <dbReference type="EMBL" id="CAB4941626.1"/>
    </source>
</evidence>
<keyword evidence="5" id="KW-0175">Coiled coil</keyword>
<evidence type="ECO:0000256" key="2">
    <source>
        <dbReference type="ARBA" id="ARBA00013855"/>
    </source>
</evidence>
<dbReference type="EMBL" id="CAFBNI010000023">
    <property type="protein sequence ID" value="CAB4941626.1"/>
    <property type="molecule type" value="Genomic_DNA"/>
</dbReference>
<evidence type="ECO:0000313" key="16">
    <source>
        <dbReference type="EMBL" id="CAB5058976.1"/>
    </source>
</evidence>
<proteinExistence type="inferred from homology"/>
<dbReference type="PANTHER" id="PTHR34138:SF1">
    <property type="entry name" value="CELL SHAPE-DETERMINING PROTEIN MREC"/>
    <property type="match status" value="1"/>
</dbReference>
<evidence type="ECO:0000313" key="9">
    <source>
        <dbReference type="EMBL" id="CAB4662976.1"/>
    </source>
</evidence>
<dbReference type="Gene3D" id="2.40.10.350">
    <property type="entry name" value="Rod shape-determining protein MreC, domain 2"/>
    <property type="match status" value="1"/>
</dbReference>
<evidence type="ECO:0000256" key="1">
    <source>
        <dbReference type="ARBA" id="ARBA00009369"/>
    </source>
</evidence>
<dbReference type="PANTHER" id="PTHR34138">
    <property type="entry name" value="CELL SHAPE-DETERMINING PROTEIN MREC"/>
    <property type="match status" value="1"/>
</dbReference>
<dbReference type="Gene3D" id="2.40.10.340">
    <property type="entry name" value="Rod shape-determining protein MreC, domain 1"/>
    <property type="match status" value="1"/>
</dbReference>
<dbReference type="EMBL" id="CAFBOI010000036">
    <property type="protein sequence ID" value="CAB4976062.1"/>
    <property type="molecule type" value="Genomic_DNA"/>
</dbReference>
<dbReference type="PIRSF" id="PIRSF038471">
    <property type="entry name" value="MreC"/>
    <property type="match status" value="1"/>
</dbReference>
<evidence type="ECO:0000256" key="4">
    <source>
        <dbReference type="ARBA" id="ARBA00032089"/>
    </source>
</evidence>
<accession>A0A6J6FB73</accession>
<dbReference type="EMBL" id="CAFAAT010000043">
    <property type="protein sequence ID" value="CAB4804514.1"/>
    <property type="molecule type" value="Genomic_DNA"/>
</dbReference>